<dbReference type="GO" id="GO:0070006">
    <property type="term" value="F:metalloaminopeptidase activity"/>
    <property type="evidence" value="ECO:0007669"/>
    <property type="project" value="UniProtKB-UniRule"/>
</dbReference>
<dbReference type="InterPro" id="IPR002467">
    <property type="entry name" value="Pept_M24A_MAP1"/>
</dbReference>
<comment type="subunit">
    <text evidence="6">Monomer.</text>
</comment>
<dbReference type="Gene3D" id="3.90.230.10">
    <property type="entry name" value="Creatinase/methionine aminopeptidase superfamily"/>
    <property type="match status" value="1"/>
</dbReference>
<feature type="binding site" evidence="6">
    <location>
        <position position="83"/>
    </location>
    <ligand>
        <name>substrate</name>
    </ligand>
</feature>
<protein>
    <recommendedName>
        <fullName evidence="6 7">Methionine aminopeptidase</fullName>
        <shortName evidence="6">MAP</shortName>
        <shortName evidence="6">MetAP</shortName>
        <ecNumber evidence="6 7">3.4.11.18</ecNumber>
    </recommendedName>
    <alternativeName>
        <fullName evidence="6">Peptidase M</fullName>
    </alternativeName>
</protein>
<comment type="similarity">
    <text evidence="6">Belongs to the peptidase M24A family. Methionine aminopeptidase type 1 subfamily.</text>
</comment>
<comment type="catalytic activity">
    <reaction evidence="6 7">
        <text>Release of N-terminal amino acids, preferentially methionine, from peptides and arylamides.</text>
        <dbReference type="EC" id="3.4.11.18"/>
    </reaction>
</comment>
<dbReference type="AlphaFoldDB" id="A0A1F6X232"/>
<dbReference type="CDD" id="cd01086">
    <property type="entry name" value="MetAP1"/>
    <property type="match status" value="1"/>
</dbReference>
<dbReference type="GO" id="GO:0006508">
    <property type="term" value="P:proteolysis"/>
    <property type="evidence" value="ECO:0007669"/>
    <property type="project" value="UniProtKB-KW"/>
</dbReference>
<feature type="binding site" evidence="6">
    <location>
        <position position="101"/>
    </location>
    <ligand>
        <name>a divalent metal cation</name>
        <dbReference type="ChEBI" id="CHEBI:60240"/>
        <label>1</label>
    </ligand>
</feature>
<evidence type="ECO:0000313" key="10">
    <source>
        <dbReference type="Proteomes" id="UP000185809"/>
    </source>
</evidence>
<dbReference type="InterPro" id="IPR001714">
    <property type="entry name" value="Pept_M24_MAP"/>
</dbReference>
<feature type="binding site" evidence="6">
    <location>
        <position position="175"/>
    </location>
    <ligand>
        <name>a divalent metal cation</name>
        <dbReference type="ChEBI" id="CHEBI:60240"/>
        <label>2</label>
        <note>catalytic</note>
    </ligand>
</feature>
<name>A0A1F6X232_9BACT</name>
<dbReference type="Pfam" id="PF00557">
    <property type="entry name" value="Peptidase_M24"/>
    <property type="match status" value="1"/>
</dbReference>
<dbReference type="GO" id="GO:0004239">
    <property type="term" value="F:initiator methionyl aminopeptidase activity"/>
    <property type="evidence" value="ECO:0007669"/>
    <property type="project" value="UniProtKB-UniRule"/>
</dbReference>
<dbReference type="PANTHER" id="PTHR43330:SF27">
    <property type="entry name" value="METHIONINE AMINOPEPTIDASE"/>
    <property type="match status" value="1"/>
</dbReference>
<dbReference type="PRINTS" id="PR00599">
    <property type="entry name" value="MAPEPTIDASE"/>
</dbReference>
<keyword evidence="3 6" id="KW-0645">Protease</keyword>
<evidence type="ECO:0000256" key="4">
    <source>
        <dbReference type="ARBA" id="ARBA00022723"/>
    </source>
</evidence>
<dbReference type="HAMAP" id="MF_01974">
    <property type="entry name" value="MetAP_1"/>
    <property type="match status" value="1"/>
</dbReference>
<reference evidence="9 10" key="1">
    <citation type="journal article" date="2016" name="Nat. Commun.">
        <title>Thousands of microbial genomes shed light on interconnected biogeochemical processes in an aquifer system.</title>
        <authorList>
            <person name="Anantharaman K."/>
            <person name="Brown C.T."/>
            <person name="Hug L.A."/>
            <person name="Sharon I."/>
            <person name="Castelle C.J."/>
            <person name="Probst A.J."/>
            <person name="Thomas B.C."/>
            <person name="Singh A."/>
            <person name="Wilkins M.J."/>
            <person name="Karaoz U."/>
            <person name="Brodie E.L."/>
            <person name="Williams K.H."/>
            <person name="Hubbard S.S."/>
            <person name="Banfield J.F."/>
        </authorList>
    </citation>
    <scope>NUCLEOTIDE SEQUENCE [LARGE SCALE GENOMIC DNA]</scope>
</reference>
<feature type="domain" description="Peptidase M24" evidence="8">
    <location>
        <begin position="12"/>
        <end position="246"/>
    </location>
</feature>
<evidence type="ECO:0000256" key="6">
    <source>
        <dbReference type="HAMAP-Rule" id="MF_01974"/>
    </source>
</evidence>
<dbReference type="EC" id="3.4.11.18" evidence="6 7"/>
<evidence type="ECO:0000256" key="2">
    <source>
        <dbReference type="ARBA" id="ARBA00022438"/>
    </source>
</evidence>
<evidence type="ECO:0000259" key="8">
    <source>
        <dbReference type="Pfam" id="PF00557"/>
    </source>
</evidence>
<feature type="binding site" evidence="6">
    <location>
        <position position="239"/>
    </location>
    <ligand>
        <name>a divalent metal cation</name>
        <dbReference type="ChEBI" id="CHEBI:60240"/>
        <label>2</label>
        <note>catalytic</note>
    </ligand>
</feature>
<proteinExistence type="inferred from homology"/>
<dbReference type="GO" id="GO:0005829">
    <property type="term" value="C:cytosol"/>
    <property type="evidence" value="ECO:0007669"/>
    <property type="project" value="TreeGrafter"/>
</dbReference>
<organism evidence="9 10">
    <name type="scientific">Candidatus Nomurabacteria bacterium RIFCSPLOWO2_01_FULL_33_24</name>
    <dbReference type="NCBI Taxonomy" id="1801765"/>
    <lineage>
        <taxon>Bacteria</taxon>
        <taxon>Candidatus Nomuraibacteriota</taxon>
    </lineage>
</organism>
<dbReference type="PANTHER" id="PTHR43330">
    <property type="entry name" value="METHIONINE AMINOPEPTIDASE"/>
    <property type="match status" value="1"/>
</dbReference>
<keyword evidence="4 6" id="KW-0479">Metal-binding</keyword>
<comment type="caution">
    <text evidence="9">The sequence shown here is derived from an EMBL/GenBank/DDBJ whole genome shotgun (WGS) entry which is preliminary data.</text>
</comment>
<accession>A0A1F6X232</accession>
<feature type="binding site" evidence="6">
    <location>
        <position position="112"/>
    </location>
    <ligand>
        <name>a divalent metal cation</name>
        <dbReference type="ChEBI" id="CHEBI:60240"/>
        <label>2</label>
        <note>catalytic</note>
    </ligand>
</feature>
<evidence type="ECO:0000313" key="9">
    <source>
        <dbReference type="EMBL" id="OGI88161.1"/>
    </source>
</evidence>
<dbReference type="InterPro" id="IPR036005">
    <property type="entry name" value="Creatinase/aminopeptidase-like"/>
</dbReference>
<dbReference type="InterPro" id="IPR000994">
    <property type="entry name" value="Pept_M24"/>
</dbReference>
<dbReference type="GO" id="GO:0046872">
    <property type="term" value="F:metal ion binding"/>
    <property type="evidence" value="ECO:0007669"/>
    <property type="project" value="UniProtKB-UniRule"/>
</dbReference>
<sequence>MIIIKTPKEIEIIKEGGRRLATILGKISKKVVPNINTKELDIYAEELIRSEGDTPSFLNYKPEKYGQAYPASLCVSINDEIVHGIPNKNTILKEGDIVSLDLGLKHQGFYTDMAVTVPVGKIDKRLKKLIQITKESLHLGILSAKSGNHVGDLGFVIQEFVEKNGFNVIRDLAGHGVGKKVHEDPLILNFGEKGEGTELKSGMVLALEPMVTLGSPEIVLSNDGFTYQTKDKQISAHFEHTIVITDNGSEILTKE</sequence>
<dbReference type="NCBIfam" id="TIGR00500">
    <property type="entry name" value="met_pdase_I"/>
    <property type="match status" value="1"/>
</dbReference>
<evidence type="ECO:0000256" key="3">
    <source>
        <dbReference type="ARBA" id="ARBA00022670"/>
    </source>
</evidence>
<dbReference type="EMBL" id="MFUP01000005">
    <property type="protein sequence ID" value="OGI88161.1"/>
    <property type="molecule type" value="Genomic_DNA"/>
</dbReference>
<feature type="binding site" evidence="6">
    <location>
        <position position="239"/>
    </location>
    <ligand>
        <name>a divalent metal cation</name>
        <dbReference type="ChEBI" id="CHEBI:60240"/>
        <label>1</label>
    </ligand>
</feature>
<comment type="function">
    <text evidence="1 6">Removes the N-terminal methionine from nascent proteins. The N-terminal methionine is often cleaved when the second residue in the primary sequence is small and uncharged (Met-Ala-, Cys, Gly, Pro, Ser, Thr, or Val). Requires deformylation of the N(alpha)-formylated initiator methionine before it can be hydrolyzed.</text>
</comment>
<evidence type="ECO:0000256" key="1">
    <source>
        <dbReference type="ARBA" id="ARBA00002521"/>
    </source>
</evidence>
<keyword evidence="2 6" id="KW-0031">Aminopeptidase</keyword>
<comment type="cofactor">
    <cofactor evidence="6">
        <name>Co(2+)</name>
        <dbReference type="ChEBI" id="CHEBI:48828"/>
    </cofactor>
    <cofactor evidence="6">
        <name>Zn(2+)</name>
        <dbReference type="ChEBI" id="CHEBI:29105"/>
    </cofactor>
    <cofactor evidence="6">
        <name>Mn(2+)</name>
        <dbReference type="ChEBI" id="CHEBI:29035"/>
    </cofactor>
    <cofactor evidence="6">
        <name>Fe(2+)</name>
        <dbReference type="ChEBI" id="CHEBI:29033"/>
    </cofactor>
    <text evidence="6">Binds 2 divalent metal cations per subunit. Has a high-affinity and a low affinity metal-binding site. The true nature of the physiological cofactor is under debate. The enzyme is active with cobalt, zinc, manganese or divalent iron ions. Most likely, methionine aminopeptidases function as mononuclear Fe(2+)-metalloproteases under physiological conditions, and the catalytically relevant metal-binding site has been assigned to the histidine-containing high-affinity site.</text>
</comment>
<evidence type="ECO:0000256" key="7">
    <source>
        <dbReference type="RuleBase" id="RU003653"/>
    </source>
</evidence>
<gene>
    <name evidence="6" type="primary">map</name>
    <name evidence="9" type="ORF">A2995_00280</name>
</gene>
<dbReference type="Proteomes" id="UP000185809">
    <property type="component" value="Unassembled WGS sequence"/>
</dbReference>
<keyword evidence="5 6" id="KW-0378">Hydrolase</keyword>
<evidence type="ECO:0000256" key="5">
    <source>
        <dbReference type="ARBA" id="ARBA00022801"/>
    </source>
</evidence>
<feature type="binding site" evidence="6">
    <location>
        <position position="208"/>
    </location>
    <ligand>
        <name>a divalent metal cation</name>
        <dbReference type="ChEBI" id="CHEBI:60240"/>
        <label>2</label>
        <note>catalytic</note>
    </ligand>
</feature>
<feature type="binding site" evidence="6">
    <location>
        <position position="112"/>
    </location>
    <ligand>
        <name>a divalent metal cation</name>
        <dbReference type="ChEBI" id="CHEBI:60240"/>
        <label>1</label>
    </ligand>
</feature>
<feature type="binding site" evidence="6">
    <location>
        <position position="182"/>
    </location>
    <ligand>
        <name>substrate</name>
    </ligand>
</feature>
<dbReference type="SUPFAM" id="SSF55920">
    <property type="entry name" value="Creatinase/aminopeptidase"/>
    <property type="match status" value="1"/>
</dbReference>